<proteinExistence type="predicted"/>
<feature type="transmembrane region" description="Helical" evidence="2">
    <location>
        <begin position="76"/>
        <end position="94"/>
    </location>
</feature>
<name>A0ABP5J2I8_9ACTN</name>
<feature type="transmembrane region" description="Helical" evidence="2">
    <location>
        <begin position="106"/>
        <end position="128"/>
    </location>
</feature>
<accession>A0ABP5J2I8</accession>
<feature type="compositionally biased region" description="Low complexity" evidence="1">
    <location>
        <begin position="12"/>
        <end position="21"/>
    </location>
</feature>
<sequence>MLADRPPPFRPAAPRAAGARPLEPHPMTAACPACSTADRTLLVTAALHDPADALDRPTRRLLDVPREPKNPSRGSVVLFVLAGLQAFWIVRSIADVQHASGPDTPYAVIALLVHVALSAVLAVAGGLVRRADLRRRALQGHWPLSYEQWTLVHKVWRAAWLCRNCRVAFFPLGALRPDFPASPPLRYEHFQDWLNETARQTELAGGFAPTDRKPAAPAA</sequence>
<reference evidence="4" key="1">
    <citation type="journal article" date="2019" name="Int. J. Syst. Evol. Microbiol.">
        <title>The Global Catalogue of Microorganisms (GCM) 10K type strain sequencing project: providing services to taxonomists for standard genome sequencing and annotation.</title>
        <authorList>
            <consortium name="The Broad Institute Genomics Platform"/>
            <consortium name="The Broad Institute Genome Sequencing Center for Infectious Disease"/>
            <person name="Wu L."/>
            <person name="Ma J."/>
        </authorList>
    </citation>
    <scope>NUCLEOTIDE SEQUENCE [LARGE SCALE GENOMIC DNA]</scope>
    <source>
        <strain evidence="4">JCM 14559</strain>
    </source>
</reference>
<evidence type="ECO:0000256" key="2">
    <source>
        <dbReference type="SAM" id="Phobius"/>
    </source>
</evidence>
<protein>
    <submittedName>
        <fullName evidence="3">Uncharacterized protein</fullName>
    </submittedName>
</protein>
<keyword evidence="2" id="KW-0472">Membrane</keyword>
<gene>
    <name evidence="3" type="ORF">GCM10009759_50030</name>
</gene>
<organism evidence="3 4">
    <name type="scientific">Kitasatospora saccharophila</name>
    <dbReference type="NCBI Taxonomy" id="407973"/>
    <lineage>
        <taxon>Bacteria</taxon>
        <taxon>Bacillati</taxon>
        <taxon>Actinomycetota</taxon>
        <taxon>Actinomycetes</taxon>
        <taxon>Kitasatosporales</taxon>
        <taxon>Streptomycetaceae</taxon>
        <taxon>Kitasatospora</taxon>
    </lineage>
</organism>
<keyword evidence="4" id="KW-1185">Reference proteome</keyword>
<evidence type="ECO:0000256" key="1">
    <source>
        <dbReference type="SAM" id="MobiDB-lite"/>
    </source>
</evidence>
<comment type="caution">
    <text evidence="3">The sequence shown here is derived from an EMBL/GenBank/DDBJ whole genome shotgun (WGS) entry which is preliminary data.</text>
</comment>
<dbReference type="Proteomes" id="UP001500897">
    <property type="component" value="Unassembled WGS sequence"/>
</dbReference>
<evidence type="ECO:0000313" key="3">
    <source>
        <dbReference type="EMBL" id="GAA2109402.1"/>
    </source>
</evidence>
<keyword evidence="2" id="KW-1133">Transmembrane helix</keyword>
<feature type="region of interest" description="Disordered" evidence="1">
    <location>
        <begin position="1"/>
        <end position="25"/>
    </location>
</feature>
<keyword evidence="2" id="KW-0812">Transmembrane</keyword>
<feature type="compositionally biased region" description="Pro residues" evidence="1">
    <location>
        <begin position="1"/>
        <end position="11"/>
    </location>
</feature>
<dbReference type="EMBL" id="BAAANS010000036">
    <property type="protein sequence ID" value="GAA2109402.1"/>
    <property type="molecule type" value="Genomic_DNA"/>
</dbReference>
<evidence type="ECO:0000313" key="4">
    <source>
        <dbReference type="Proteomes" id="UP001500897"/>
    </source>
</evidence>